<proteinExistence type="predicted"/>
<dbReference type="AlphaFoldDB" id="A0A3M2HJS2"/>
<gene>
    <name evidence="1" type="ORF">EBB59_12015</name>
</gene>
<protein>
    <submittedName>
        <fullName evidence="1">Uncharacterized protein</fullName>
    </submittedName>
</protein>
<evidence type="ECO:0000313" key="1">
    <source>
        <dbReference type="EMBL" id="RMH88093.1"/>
    </source>
</evidence>
<evidence type="ECO:0000313" key="2">
    <source>
        <dbReference type="Proteomes" id="UP000275012"/>
    </source>
</evidence>
<organism evidence="1 2">
    <name type="scientific">Solilutibacter pythonis</name>
    <dbReference type="NCBI Taxonomy" id="2483112"/>
    <lineage>
        <taxon>Bacteria</taxon>
        <taxon>Pseudomonadati</taxon>
        <taxon>Pseudomonadota</taxon>
        <taxon>Gammaproteobacteria</taxon>
        <taxon>Lysobacterales</taxon>
        <taxon>Lysobacteraceae</taxon>
        <taxon>Solilutibacter</taxon>
    </lineage>
</organism>
<name>A0A3M2HJS2_9GAMM</name>
<reference evidence="1 2" key="1">
    <citation type="submission" date="2018-10" db="EMBL/GenBank/DDBJ databases">
        <title>Proposal of Lysobacter pythonis sp. nov. isolated from royal pythons (Python regius).</title>
        <authorList>
            <person name="Hans-Juergen B."/>
            <person name="Huptas C."/>
            <person name="Sandra B."/>
            <person name="Igor L."/>
            <person name="Joachim S."/>
            <person name="Siegfried S."/>
            <person name="Mareike W."/>
            <person name="Peter K."/>
        </authorList>
    </citation>
    <scope>NUCLEOTIDE SEQUENCE [LARGE SCALE GENOMIC DNA]</scope>
    <source>
        <strain evidence="1 2">4284/11</strain>
    </source>
</reference>
<dbReference type="Proteomes" id="UP000275012">
    <property type="component" value="Unassembled WGS sequence"/>
</dbReference>
<keyword evidence="2" id="KW-1185">Reference proteome</keyword>
<sequence>MQHTGFNPTIAVIAETGVATTVLAGDARQQSFVAIRRQFRLAIVVALDVTVTVVDTNQVEIIIILIGYATAIRKHHCF</sequence>
<accession>A0A3M2HJS2</accession>
<comment type="caution">
    <text evidence="1">The sequence shown here is derived from an EMBL/GenBank/DDBJ whole genome shotgun (WGS) entry which is preliminary data.</text>
</comment>
<dbReference type="EMBL" id="RFLY01000021">
    <property type="protein sequence ID" value="RMH88093.1"/>
    <property type="molecule type" value="Genomic_DNA"/>
</dbReference>